<dbReference type="InterPro" id="IPR006016">
    <property type="entry name" value="UspA"/>
</dbReference>
<dbReference type="Proteomes" id="UP001209878">
    <property type="component" value="Unassembled WGS sequence"/>
</dbReference>
<keyword evidence="3" id="KW-1185">Reference proteome</keyword>
<proteinExistence type="predicted"/>
<gene>
    <name evidence="2" type="ORF">NP493_72g03010</name>
</gene>
<protein>
    <recommendedName>
        <fullName evidence="1">UspA domain-containing protein</fullName>
    </recommendedName>
</protein>
<dbReference type="EMBL" id="JAODUO010000073">
    <property type="protein sequence ID" value="KAK2190648.1"/>
    <property type="molecule type" value="Genomic_DNA"/>
</dbReference>
<dbReference type="PRINTS" id="PR01438">
    <property type="entry name" value="UNVRSLSTRESS"/>
</dbReference>
<dbReference type="PANTHER" id="PTHR31964">
    <property type="entry name" value="ADENINE NUCLEOTIDE ALPHA HYDROLASES-LIKE SUPERFAMILY PROTEIN"/>
    <property type="match status" value="1"/>
</dbReference>
<name>A0AAD9P9K9_RIDPI</name>
<sequence>MSDDSVSINDISVGDLGDAVVVIAVDKSKQSEDAFDKYLDNLYRPDHQVVLVNVPQEPTTHTCRGAHLRDSDWQKMERREKEDTSKIVGTFSAKCKQRKLKANYKTLYGGKPEEVIVEAAAQLQAMLLVVGCHERGVIRRTIQGSVSDYVLKNAKTSVFVCRGAH</sequence>
<evidence type="ECO:0000313" key="3">
    <source>
        <dbReference type="Proteomes" id="UP001209878"/>
    </source>
</evidence>
<dbReference type="InterPro" id="IPR014729">
    <property type="entry name" value="Rossmann-like_a/b/a_fold"/>
</dbReference>
<accession>A0AAD9P9K9</accession>
<dbReference type="PANTHER" id="PTHR31964:SF113">
    <property type="entry name" value="USPA DOMAIN-CONTAINING PROTEIN"/>
    <property type="match status" value="1"/>
</dbReference>
<evidence type="ECO:0000259" key="1">
    <source>
        <dbReference type="Pfam" id="PF00582"/>
    </source>
</evidence>
<dbReference type="Pfam" id="PF00582">
    <property type="entry name" value="Usp"/>
    <property type="match status" value="1"/>
</dbReference>
<evidence type="ECO:0000313" key="2">
    <source>
        <dbReference type="EMBL" id="KAK2190648.1"/>
    </source>
</evidence>
<dbReference type="SUPFAM" id="SSF52402">
    <property type="entry name" value="Adenine nucleotide alpha hydrolases-like"/>
    <property type="match status" value="1"/>
</dbReference>
<feature type="domain" description="UspA" evidence="1">
    <location>
        <begin position="21"/>
        <end position="162"/>
    </location>
</feature>
<dbReference type="Gene3D" id="3.40.50.620">
    <property type="entry name" value="HUPs"/>
    <property type="match status" value="1"/>
</dbReference>
<comment type="caution">
    <text evidence="2">The sequence shown here is derived from an EMBL/GenBank/DDBJ whole genome shotgun (WGS) entry which is preliminary data.</text>
</comment>
<organism evidence="2 3">
    <name type="scientific">Ridgeia piscesae</name>
    <name type="common">Tubeworm</name>
    <dbReference type="NCBI Taxonomy" id="27915"/>
    <lineage>
        <taxon>Eukaryota</taxon>
        <taxon>Metazoa</taxon>
        <taxon>Spiralia</taxon>
        <taxon>Lophotrochozoa</taxon>
        <taxon>Annelida</taxon>
        <taxon>Polychaeta</taxon>
        <taxon>Sedentaria</taxon>
        <taxon>Canalipalpata</taxon>
        <taxon>Sabellida</taxon>
        <taxon>Siboglinidae</taxon>
        <taxon>Ridgeia</taxon>
    </lineage>
</organism>
<dbReference type="AlphaFoldDB" id="A0AAD9P9K9"/>
<reference evidence="2" key="1">
    <citation type="journal article" date="2023" name="Mol. Biol. Evol.">
        <title>Third-Generation Sequencing Reveals the Adaptive Role of the Epigenome in Three Deep-Sea Polychaetes.</title>
        <authorList>
            <person name="Perez M."/>
            <person name="Aroh O."/>
            <person name="Sun Y."/>
            <person name="Lan Y."/>
            <person name="Juniper S.K."/>
            <person name="Young C.R."/>
            <person name="Angers B."/>
            <person name="Qian P.Y."/>
        </authorList>
    </citation>
    <scope>NUCLEOTIDE SEQUENCE</scope>
    <source>
        <strain evidence="2">R07B-5</strain>
    </source>
</reference>
<dbReference type="InterPro" id="IPR006015">
    <property type="entry name" value="Universal_stress_UspA"/>
</dbReference>
<dbReference type="CDD" id="cd23659">
    <property type="entry name" value="USP_At3g01520-like"/>
    <property type="match status" value="1"/>
</dbReference>